<evidence type="ECO:0000256" key="3">
    <source>
        <dbReference type="ARBA" id="ARBA00022839"/>
    </source>
</evidence>
<dbReference type="Pfam" id="PF00929">
    <property type="entry name" value="RNase_T"/>
    <property type="match status" value="1"/>
</dbReference>
<dbReference type="GO" id="GO:0008408">
    <property type="term" value="F:3'-5' exonuclease activity"/>
    <property type="evidence" value="ECO:0007669"/>
    <property type="project" value="TreeGrafter"/>
</dbReference>
<dbReference type="SUPFAM" id="SSF53098">
    <property type="entry name" value="Ribonuclease H-like"/>
    <property type="match status" value="1"/>
</dbReference>
<evidence type="ECO:0000256" key="1">
    <source>
        <dbReference type="ARBA" id="ARBA00022722"/>
    </source>
</evidence>
<name>A0A140G6E6_9CAUD</name>
<gene>
    <name evidence="5" type="primary">61</name>
    <name evidence="5" type="ORF">KELLEZIO_61</name>
</gene>
<evidence type="ECO:0000256" key="2">
    <source>
        <dbReference type="ARBA" id="ARBA00022801"/>
    </source>
</evidence>
<proteinExistence type="predicted"/>
<evidence type="ECO:0000259" key="4">
    <source>
        <dbReference type="SMART" id="SM00479"/>
    </source>
</evidence>
<dbReference type="InterPro" id="IPR013520">
    <property type="entry name" value="Ribonucl_H"/>
</dbReference>
<keyword evidence="1" id="KW-0540">Nuclease</keyword>
<dbReference type="PANTHER" id="PTHR30231">
    <property type="entry name" value="DNA POLYMERASE III SUBUNIT EPSILON"/>
    <property type="match status" value="1"/>
</dbReference>
<sequence>MTLWEGPLLGFDTETTGVDEYEDRIVSWALVLSERPGQYRDWGGIVNPGVPIPKGATEVHGITDEEAAKGMDPQTALAQIRDLIAHAASERIPVVAFNASYDLTLFNAECVRHNILPLPRNFGPVLDPMVIDKGLDQYRKGKRTLLATAQHYGVPLLATDAHGALPDAKGAVDICRAIGQLPGADAATLQGMFTQQQAWRKEQQESFQQYLDRQGKSPDRPIDTGWPFLNGMAG</sequence>
<dbReference type="KEGG" id="vg:29124773"/>
<dbReference type="InterPro" id="IPR036397">
    <property type="entry name" value="RNaseH_sf"/>
</dbReference>
<dbReference type="EMBL" id="KU647626">
    <property type="protein sequence ID" value="AMM44231.1"/>
    <property type="molecule type" value="Genomic_DNA"/>
</dbReference>
<keyword evidence="3" id="KW-0269">Exonuclease</keyword>
<dbReference type="RefSeq" id="YP_009301318.1">
    <property type="nucleotide sequence ID" value="NC_031231.1"/>
</dbReference>
<evidence type="ECO:0000313" key="5">
    <source>
        <dbReference type="EMBL" id="AMM44231.1"/>
    </source>
</evidence>
<protein>
    <submittedName>
        <fullName evidence="5">DNA polymerase III subunit</fullName>
    </submittedName>
</protein>
<dbReference type="Gene3D" id="3.30.420.10">
    <property type="entry name" value="Ribonuclease H-like superfamily/Ribonuclease H"/>
    <property type="match status" value="1"/>
</dbReference>
<keyword evidence="2" id="KW-0378">Hydrolase</keyword>
<organism evidence="5 6">
    <name type="scientific">Arthrobacter phage KellEzio</name>
    <dbReference type="NCBI Taxonomy" id="1796995"/>
    <lineage>
        <taxon>Viruses</taxon>
        <taxon>Duplodnaviria</taxon>
        <taxon>Heunggongvirae</taxon>
        <taxon>Uroviricota</taxon>
        <taxon>Caudoviricetes</taxon>
        <taxon>Kelleziovirus</taxon>
        <taxon>Kelleziovirus kellezzio</taxon>
    </lineage>
</organism>
<dbReference type="NCBIfam" id="NF005927">
    <property type="entry name" value="PRK07942.1"/>
    <property type="match status" value="1"/>
</dbReference>
<feature type="domain" description="Exonuclease" evidence="4">
    <location>
        <begin position="7"/>
        <end position="184"/>
    </location>
</feature>
<dbReference type="InterPro" id="IPR012337">
    <property type="entry name" value="RNaseH-like_sf"/>
</dbReference>
<dbReference type="Proteomes" id="UP000201386">
    <property type="component" value="Segment"/>
</dbReference>
<dbReference type="GeneID" id="29124773"/>
<accession>A0A140G6E6</accession>
<dbReference type="SMART" id="SM00479">
    <property type="entry name" value="EXOIII"/>
    <property type="match status" value="1"/>
</dbReference>
<keyword evidence="6" id="KW-1185">Reference proteome</keyword>
<dbReference type="PANTHER" id="PTHR30231:SF4">
    <property type="entry name" value="PROTEIN NEN2"/>
    <property type="match status" value="1"/>
</dbReference>
<evidence type="ECO:0000313" key="6">
    <source>
        <dbReference type="Proteomes" id="UP000201386"/>
    </source>
</evidence>
<dbReference type="CDD" id="cd06127">
    <property type="entry name" value="DEDDh"/>
    <property type="match status" value="1"/>
</dbReference>
<reference evidence="5 6" key="1">
    <citation type="submission" date="2016-02" db="EMBL/GenBank/DDBJ databases">
        <authorList>
            <person name="Lynch K.C."/>
            <person name="Doan M."/>
            <person name="Paisley J.T."/>
            <person name="Allen K.G."/>
            <person name="Gaffney B.L."/>
            <person name="Rinehart C.A."/>
            <person name="King R.A."/>
            <person name="Staples A."/>
            <person name="Bowman C.A."/>
            <person name="Russell D.A."/>
            <person name="Pope W.H."/>
            <person name="Jacobs-Sera D."/>
            <person name="Hendrix R.W."/>
            <person name="Hatfull G.F."/>
        </authorList>
    </citation>
    <scope>NUCLEOTIDE SEQUENCE [LARGE SCALE GENOMIC DNA]</scope>
</reference>
<dbReference type="GO" id="GO:0003676">
    <property type="term" value="F:nucleic acid binding"/>
    <property type="evidence" value="ECO:0007669"/>
    <property type="project" value="InterPro"/>
</dbReference>